<dbReference type="EMBL" id="JAARRW010000002">
    <property type="protein sequence ID" value="MBC1561614.1"/>
    <property type="molecule type" value="Genomic_DNA"/>
</dbReference>
<gene>
    <name evidence="3" type="ORF">HB902_05995</name>
</gene>
<dbReference type="Pfam" id="PF18449">
    <property type="entry name" value="Endotoxin_C2"/>
    <property type="match status" value="1"/>
</dbReference>
<feature type="domain" description="Pesticidal crystal protein Cry1Aa" evidence="1">
    <location>
        <begin position="188"/>
        <end position="246"/>
    </location>
</feature>
<dbReference type="Proteomes" id="UP000541955">
    <property type="component" value="Unassembled WGS sequence"/>
</dbReference>
<dbReference type="RefSeq" id="WP_185428993.1">
    <property type="nucleotide sequence ID" value="NZ_JAARRW010000002.1"/>
</dbReference>
<evidence type="ECO:0000259" key="2">
    <source>
        <dbReference type="Pfam" id="PF20622"/>
    </source>
</evidence>
<comment type="caution">
    <text evidence="3">The sequence shown here is derived from an EMBL/GenBank/DDBJ whole genome shotgun (WGS) entry which is preliminary data.</text>
</comment>
<evidence type="ECO:0000259" key="1">
    <source>
        <dbReference type="Pfam" id="PF18449"/>
    </source>
</evidence>
<protein>
    <submittedName>
        <fullName evidence="3">Uncharacterized protein</fullName>
    </submittedName>
</protein>
<reference evidence="3 4" key="1">
    <citation type="submission" date="2020-03" db="EMBL/GenBank/DDBJ databases">
        <title>Soil Listeria distribution.</title>
        <authorList>
            <person name="Liao J."/>
            <person name="Wiedmann M."/>
        </authorList>
    </citation>
    <scope>NUCLEOTIDE SEQUENCE [LARGE SCALE GENOMIC DNA]</scope>
    <source>
        <strain evidence="3 4">FSL L7-1387</strain>
    </source>
</reference>
<evidence type="ECO:0000313" key="4">
    <source>
        <dbReference type="Proteomes" id="UP000541955"/>
    </source>
</evidence>
<organism evidence="3 4">
    <name type="scientific">Listeria booriae</name>
    <dbReference type="NCBI Taxonomy" id="1552123"/>
    <lineage>
        <taxon>Bacteria</taxon>
        <taxon>Bacillati</taxon>
        <taxon>Bacillota</taxon>
        <taxon>Bacilli</taxon>
        <taxon>Bacillales</taxon>
        <taxon>Listeriaceae</taxon>
        <taxon>Listeria</taxon>
    </lineage>
</organism>
<accession>A0A7X1CER2</accession>
<dbReference type="InterPro" id="IPR054544">
    <property type="entry name" value="Pest_crys_Cry1Aa_dom-IV"/>
</dbReference>
<evidence type="ECO:0000313" key="3">
    <source>
        <dbReference type="EMBL" id="MBC1561614.1"/>
    </source>
</evidence>
<dbReference type="InterPro" id="IPR046746">
    <property type="entry name" value="Big_15"/>
</dbReference>
<sequence>MIFKTQITKKVLATSATLAILGGSIVTPINVSSVAAAEATVDAKELAWQDAVRKNIQSLFQDNDVAGKIKDETTQSAINGVITTISYITEATKKAEFTAQVEEAQKQLNQRNAEKAGRAAVDQLFKNRDPKGTIKDGLTHEYIDGMEMIVNFVSDPILRAELQADIANARAQVDGKTGGENTAELARQEAAKKAVEELFNNNDVNGTIKDNLTQDAIDKAKELVTTIKDTDKKAELEAAIAKAQKQVTEKETVVSVTGTVDSFKVKTDRYLAGTYTGDVTSMSIDVNGKRYYGGTVKNGTFSFYALDKIYSANDVVIVNLHGADKMIKKTLTVTVK</sequence>
<dbReference type="Pfam" id="PF20622">
    <property type="entry name" value="Big_15"/>
    <property type="match status" value="1"/>
</dbReference>
<dbReference type="AlphaFoldDB" id="A0A7X1CER2"/>
<proteinExistence type="predicted"/>
<name>A0A7X1CER2_9LIST</name>
<feature type="domain" description="Bacterial Ig" evidence="2">
    <location>
        <begin position="259"/>
        <end position="334"/>
    </location>
</feature>